<organism evidence="4 5">
    <name type="scientific">Wallemia hederae</name>
    <dbReference type="NCBI Taxonomy" id="1540922"/>
    <lineage>
        <taxon>Eukaryota</taxon>
        <taxon>Fungi</taxon>
        <taxon>Dikarya</taxon>
        <taxon>Basidiomycota</taxon>
        <taxon>Wallemiomycotina</taxon>
        <taxon>Wallemiomycetes</taxon>
        <taxon>Wallemiales</taxon>
        <taxon>Wallemiaceae</taxon>
        <taxon>Wallemia</taxon>
    </lineage>
</organism>
<reference evidence="4 5" key="1">
    <citation type="submission" date="2019-03" db="EMBL/GenBank/DDBJ databases">
        <title>Sequencing 23 genomes of Wallemia ichthyophaga.</title>
        <authorList>
            <person name="Gostincar C."/>
        </authorList>
    </citation>
    <scope>NUCLEOTIDE SEQUENCE [LARGE SCALE GENOMIC DNA]</scope>
    <source>
        <strain evidence="4 5">EXF-5753</strain>
    </source>
</reference>
<feature type="domain" description="AB hydrolase-1" evidence="3">
    <location>
        <begin position="124"/>
        <end position="500"/>
    </location>
</feature>
<dbReference type="GO" id="GO:0006535">
    <property type="term" value="P:cysteine biosynthetic process from serine"/>
    <property type="evidence" value="ECO:0007669"/>
    <property type="project" value="TreeGrafter"/>
</dbReference>
<gene>
    <name evidence="4" type="ORF">E3P99_04077</name>
</gene>
<dbReference type="PIRSF" id="PIRSF000443">
    <property type="entry name" value="Homoser_Ac_trans"/>
    <property type="match status" value="1"/>
</dbReference>
<dbReference type="GO" id="GO:0009086">
    <property type="term" value="P:methionine biosynthetic process"/>
    <property type="evidence" value="ECO:0007669"/>
    <property type="project" value="TreeGrafter"/>
</dbReference>
<protein>
    <recommendedName>
        <fullName evidence="3">AB hydrolase-1 domain-containing protein</fullName>
    </recommendedName>
</protein>
<dbReference type="NCBIfam" id="NF001209">
    <property type="entry name" value="PRK00175.1"/>
    <property type="match status" value="1"/>
</dbReference>
<feature type="active site" evidence="2">
    <location>
        <position position="461"/>
    </location>
</feature>
<dbReference type="PANTHER" id="PTHR32268:SF16">
    <property type="entry name" value="SERINE O-SUCCINYLTRANSFERASE"/>
    <property type="match status" value="1"/>
</dbReference>
<dbReference type="HAMAP" id="MF_00296">
    <property type="entry name" value="MetX_acyltransf"/>
    <property type="match status" value="1"/>
</dbReference>
<proteinExistence type="inferred from homology"/>
<keyword evidence="5" id="KW-1185">Reference proteome</keyword>
<evidence type="ECO:0000313" key="4">
    <source>
        <dbReference type="EMBL" id="TIA85106.1"/>
    </source>
</evidence>
<evidence type="ECO:0000256" key="1">
    <source>
        <dbReference type="ARBA" id="ARBA00006886"/>
    </source>
</evidence>
<dbReference type="Gene3D" id="3.40.50.1820">
    <property type="entry name" value="alpha/beta hydrolase"/>
    <property type="match status" value="1"/>
</dbReference>
<dbReference type="InterPro" id="IPR000073">
    <property type="entry name" value="AB_hydrolase_1"/>
</dbReference>
<dbReference type="GO" id="GO:0009001">
    <property type="term" value="F:serine O-acetyltransferase activity"/>
    <property type="evidence" value="ECO:0007669"/>
    <property type="project" value="TreeGrafter"/>
</dbReference>
<sequence>MLKIARESRAAVQRGRSCLSIRFKSSSLPRAHPDAPSFPCVDANESRAAKLATQTNKLPFIKNSVKIEDVEGEGPEPVYATPTPATYQTFKSDDPLLLDFGGVLPQFEIAYETWGTLNNDKSNAILLHTGLSASSHAKSHPGNDTPGWWEKFIGPGAEYAIDTNRFFVICTNVLGGCYGSTGPSSAHPKDGKPYGTRFPIITQFDMVRAQWRLIDSLGIHKLYASAGCSMGGMQSIAAAHLEPERVRSIISISGTARSGSTAVAMRFAQRSCLMSDPNWNRGFYYDGMPPHTGMKMARQIATITYRSGPEWEQRFGRKRRITPLSDEEMATNVNNPGDAPKLCPDFLIETYLDHQGEQFCLKYDANSLIYVSKAMDLFDMTKPALMDIDERRKASANLIDKKLLGSSTSHSMEPPSLESVQVKNRKPYISTAPTVPYAQELTEGLTRLSKIPVLIIGVHSDILFPFDQQRELADSLRKSGDPERVKFFALDGPWGHDTFLIDTSNVGGAIRGFLI</sequence>
<dbReference type="EMBL" id="SPNW01000123">
    <property type="protein sequence ID" value="TIA85106.1"/>
    <property type="molecule type" value="Genomic_DNA"/>
</dbReference>
<comment type="caution">
    <text evidence="4">The sequence shown here is derived from an EMBL/GenBank/DDBJ whole genome shotgun (WGS) entry which is preliminary data.</text>
</comment>
<dbReference type="OrthoDB" id="444135at2759"/>
<dbReference type="InterPro" id="IPR008220">
    <property type="entry name" value="HAT_MetX-like"/>
</dbReference>
<dbReference type="Proteomes" id="UP000310189">
    <property type="component" value="Unassembled WGS sequence"/>
</dbReference>
<dbReference type="NCBIfam" id="TIGR01392">
    <property type="entry name" value="homoserO_Ac_trn"/>
    <property type="match status" value="1"/>
</dbReference>
<dbReference type="PANTHER" id="PTHR32268">
    <property type="entry name" value="HOMOSERINE O-ACETYLTRANSFERASE"/>
    <property type="match status" value="1"/>
</dbReference>
<dbReference type="InterPro" id="IPR029058">
    <property type="entry name" value="AB_hydrolase_fold"/>
</dbReference>
<feature type="active site" description="Nucleophile" evidence="2">
    <location>
        <position position="229"/>
    </location>
</feature>
<dbReference type="GO" id="GO:0005739">
    <property type="term" value="C:mitochondrion"/>
    <property type="evidence" value="ECO:0007669"/>
    <property type="project" value="TreeGrafter"/>
</dbReference>
<name>A0A4T0FEG8_9BASI</name>
<feature type="active site" evidence="2">
    <location>
        <position position="496"/>
    </location>
</feature>
<dbReference type="Pfam" id="PF00561">
    <property type="entry name" value="Abhydrolase_1"/>
    <property type="match status" value="1"/>
</dbReference>
<dbReference type="GO" id="GO:0004414">
    <property type="term" value="F:homoserine O-acetyltransferase activity"/>
    <property type="evidence" value="ECO:0007669"/>
    <property type="project" value="TreeGrafter"/>
</dbReference>
<dbReference type="GO" id="GO:0009092">
    <property type="term" value="P:homoserine metabolic process"/>
    <property type="evidence" value="ECO:0007669"/>
    <property type="project" value="TreeGrafter"/>
</dbReference>
<accession>A0A4T0FEG8</accession>
<comment type="similarity">
    <text evidence="1">Belongs to the AB hydrolase superfamily. MetX family.</text>
</comment>
<evidence type="ECO:0000256" key="2">
    <source>
        <dbReference type="PIRSR" id="PIRSR000443-1"/>
    </source>
</evidence>
<evidence type="ECO:0000313" key="5">
    <source>
        <dbReference type="Proteomes" id="UP000310189"/>
    </source>
</evidence>
<dbReference type="SUPFAM" id="SSF53474">
    <property type="entry name" value="alpha/beta-Hydrolases"/>
    <property type="match status" value="1"/>
</dbReference>
<dbReference type="AlphaFoldDB" id="A0A4T0FEG8"/>
<evidence type="ECO:0000259" key="3">
    <source>
        <dbReference type="Pfam" id="PF00561"/>
    </source>
</evidence>